<evidence type="ECO:0000313" key="2">
    <source>
        <dbReference type="Proteomes" id="UP001234178"/>
    </source>
</evidence>
<gene>
    <name evidence="1" type="ORF">OUZ56_009412</name>
</gene>
<protein>
    <submittedName>
        <fullName evidence="1">Uncharacterized protein</fullName>
    </submittedName>
</protein>
<organism evidence="1 2">
    <name type="scientific">Daphnia magna</name>
    <dbReference type="NCBI Taxonomy" id="35525"/>
    <lineage>
        <taxon>Eukaryota</taxon>
        <taxon>Metazoa</taxon>
        <taxon>Ecdysozoa</taxon>
        <taxon>Arthropoda</taxon>
        <taxon>Crustacea</taxon>
        <taxon>Branchiopoda</taxon>
        <taxon>Diplostraca</taxon>
        <taxon>Cladocera</taxon>
        <taxon>Anomopoda</taxon>
        <taxon>Daphniidae</taxon>
        <taxon>Daphnia</taxon>
    </lineage>
</organism>
<proteinExistence type="predicted"/>
<reference evidence="1 2" key="1">
    <citation type="journal article" date="2023" name="Nucleic Acids Res.">
        <title>The hologenome of Daphnia magna reveals possible DNA methylation and microbiome-mediated evolution of the host genome.</title>
        <authorList>
            <person name="Chaturvedi A."/>
            <person name="Li X."/>
            <person name="Dhandapani V."/>
            <person name="Marshall H."/>
            <person name="Kissane S."/>
            <person name="Cuenca-Cambronero M."/>
            <person name="Asole G."/>
            <person name="Calvet F."/>
            <person name="Ruiz-Romero M."/>
            <person name="Marangio P."/>
            <person name="Guigo R."/>
            <person name="Rago D."/>
            <person name="Mirbahai L."/>
            <person name="Eastwood N."/>
            <person name="Colbourne J.K."/>
            <person name="Zhou J."/>
            <person name="Mallon E."/>
            <person name="Orsini L."/>
        </authorList>
    </citation>
    <scope>NUCLEOTIDE SEQUENCE [LARGE SCALE GENOMIC DNA]</scope>
    <source>
        <strain evidence="1">LRV0_1</strain>
    </source>
</reference>
<dbReference type="EMBL" id="JAOYFB010000037">
    <property type="protein sequence ID" value="KAK4024021.1"/>
    <property type="molecule type" value="Genomic_DNA"/>
</dbReference>
<accession>A0ABR0AFY3</accession>
<dbReference type="Proteomes" id="UP001234178">
    <property type="component" value="Unassembled WGS sequence"/>
</dbReference>
<comment type="caution">
    <text evidence="1">The sequence shown here is derived from an EMBL/GenBank/DDBJ whole genome shotgun (WGS) entry which is preliminary data.</text>
</comment>
<sequence>MTESLQPCTVDFVLPMYDIVTRQQVSTNGFVRSKIPSRRRGADGTLSTKAEAFESSSAAKRGSPSRYCRSKDETIIQKAKIVAMKINYIINPKAIEQTLNFWKG</sequence>
<keyword evidence="2" id="KW-1185">Reference proteome</keyword>
<name>A0ABR0AFY3_9CRUS</name>
<evidence type="ECO:0000313" key="1">
    <source>
        <dbReference type="EMBL" id="KAK4024021.1"/>
    </source>
</evidence>